<name>A0A2A6M6E7_RHIFR</name>
<evidence type="ECO:0000256" key="3">
    <source>
        <dbReference type="PROSITE-ProRule" id="PRU10007"/>
    </source>
</evidence>
<dbReference type="Proteomes" id="UP000220353">
    <property type="component" value="Unassembled WGS sequence"/>
</dbReference>
<evidence type="ECO:0000256" key="4">
    <source>
        <dbReference type="RuleBase" id="RU003345"/>
    </source>
</evidence>
<dbReference type="CDD" id="cd07103">
    <property type="entry name" value="ALDH_F5_SSADH_GabD"/>
    <property type="match status" value="1"/>
</dbReference>
<evidence type="ECO:0000259" key="5">
    <source>
        <dbReference type="Pfam" id="PF00171"/>
    </source>
</evidence>
<dbReference type="InterPro" id="IPR016162">
    <property type="entry name" value="Ald_DH_N"/>
</dbReference>
<organism evidence="6 7">
    <name type="scientific">Rhizobium fredii</name>
    <name type="common">Sinorhizobium fredii</name>
    <dbReference type="NCBI Taxonomy" id="380"/>
    <lineage>
        <taxon>Bacteria</taxon>
        <taxon>Pseudomonadati</taxon>
        <taxon>Pseudomonadota</taxon>
        <taxon>Alphaproteobacteria</taxon>
        <taxon>Hyphomicrobiales</taxon>
        <taxon>Rhizobiaceae</taxon>
        <taxon>Sinorhizobium/Ensifer group</taxon>
        <taxon>Sinorhizobium</taxon>
    </lineage>
</organism>
<dbReference type="InterPro" id="IPR015590">
    <property type="entry name" value="Aldehyde_DH_dom"/>
</dbReference>
<evidence type="ECO:0000313" key="7">
    <source>
        <dbReference type="Proteomes" id="UP000220353"/>
    </source>
</evidence>
<comment type="caution">
    <text evidence="6">The sequence shown here is derived from an EMBL/GenBank/DDBJ whole genome shotgun (WGS) entry which is preliminary data.</text>
</comment>
<comment type="similarity">
    <text evidence="1 4">Belongs to the aldehyde dehydrogenase family.</text>
</comment>
<sequence>MAVSSTLLNRLKDPSLVREEMLVGGNWCREGKGGERIEVQNPSTLEILASLPSAGLDDVRVAINLAKETQKKWAARSGKERAAIMRKFYDLVVENAEDLAVILTSEMGKPLAEARGEVAYGASYIEWFGEEAKRIYGDTIPGHQADKRLLVLKQPLGVVAAIAPWNFPSAMVARKVAPALASGCAIIFKPAAETPLSALALAILAERAGVPGGLFSVVPTRNARMFGEEVCSNPIVKKLTFTGSTEVGRILMAQGAQKIMKLSLELGGNAPFIVFDDADLDEAVEGAMLSKFRNAGQTCVCANRLYVQSGIYDKFVEKLASRVAALKVSDGFEEGATIGPLINDEAVTKLYNHIDDAVNRGATVVVGGKRHENGGTFVQPTLLSGATKEMKVAREETFAPLAPVFKFERVDDVIELANDTEFGLAAYFYANDLRNVWKVTEALEYGMVGVNTGLISTEVAPFGGVKQSGFGREGSKYGMDDFLSMKYVCLGGINA</sequence>
<reference evidence="6 7" key="1">
    <citation type="submission" date="2017-09" db="EMBL/GenBank/DDBJ databases">
        <title>Comparative genomics of rhizobia isolated from Phaseolus vulgaris in China.</title>
        <authorList>
            <person name="Tong W."/>
        </authorList>
    </citation>
    <scope>NUCLEOTIDE SEQUENCE [LARGE SCALE GENOMIC DNA]</scope>
    <source>
        <strain evidence="6 7">PCH1</strain>
    </source>
</reference>
<dbReference type="InterPro" id="IPR050740">
    <property type="entry name" value="Aldehyde_DH_Superfamily"/>
</dbReference>
<dbReference type="RefSeq" id="WP_097586338.1">
    <property type="nucleotide sequence ID" value="NZ_NWTC01000001.1"/>
</dbReference>
<dbReference type="PANTHER" id="PTHR43353">
    <property type="entry name" value="SUCCINATE-SEMIALDEHYDE DEHYDROGENASE, MITOCHONDRIAL"/>
    <property type="match status" value="1"/>
</dbReference>
<dbReference type="SUPFAM" id="SSF53720">
    <property type="entry name" value="ALDH-like"/>
    <property type="match status" value="1"/>
</dbReference>
<dbReference type="InterPro" id="IPR010102">
    <property type="entry name" value="Succ_semiAld_DH"/>
</dbReference>
<dbReference type="Pfam" id="PF00171">
    <property type="entry name" value="Aldedh"/>
    <property type="match status" value="1"/>
</dbReference>
<dbReference type="GO" id="GO:0004777">
    <property type="term" value="F:succinate-semialdehyde dehydrogenase (NAD+) activity"/>
    <property type="evidence" value="ECO:0007669"/>
    <property type="project" value="TreeGrafter"/>
</dbReference>
<protein>
    <submittedName>
        <fullName evidence="6">Succinate-semialdehyde dehydrogenase (NADP(+))</fullName>
        <ecNumber evidence="6">1.2.1.16</ecNumber>
    </submittedName>
</protein>
<dbReference type="PANTHER" id="PTHR43353:SF5">
    <property type="entry name" value="SUCCINATE-SEMIALDEHYDE DEHYDROGENASE, MITOCHONDRIAL"/>
    <property type="match status" value="1"/>
</dbReference>
<dbReference type="EC" id="1.2.1.16" evidence="6"/>
<evidence type="ECO:0000256" key="1">
    <source>
        <dbReference type="ARBA" id="ARBA00009986"/>
    </source>
</evidence>
<dbReference type="PROSITE" id="PS00070">
    <property type="entry name" value="ALDEHYDE_DEHYDR_CYS"/>
    <property type="match status" value="1"/>
</dbReference>
<dbReference type="GO" id="GO:0009450">
    <property type="term" value="P:gamma-aminobutyric acid catabolic process"/>
    <property type="evidence" value="ECO:0007669"/>
    <property type="project" value="InterPro"/>
</dbReference>
<dbReference type="InterPro" id="IPR016161">
    <property type="entry name" value="Ald_DH/histidinol_DH"/>
</dbReference>
<dbReference type="GO" id="GO:0005829">
    <property type="term" value="C:cytosol"/>
    <property type="evidence" value="ECO:0007669"/>
    <property type="project" value="TreeGrafter"/>
</dbReference>
<dbReference type="EMBL" id="NWTC01000001">
    <property type="protein sequence ID" value="PDT50117.1"/>
    <property type="molecule type" value="Genomic_DNA"/>
</dbReference>
<dbReference type="Gene3D" id="3.40.309.10">
    <property type="entry name" value="Aldehyde Dehydrogenase, Chain A, domain 2"/>
    <property type="match status" value="1"/>
</dbReference>
<feature type="domain" description="Aldehyde dehydrogenase" evidence="5">
    <location>
        <begin position="32"/>
        <end position="488"/>
    </location>
</feature>
<accession>A0A2A6M6E7</accession>
<feature type="active site" evidence="3">
    <location>
        <position position="265"/>
    </location>
</feature>
<dbReference type="FunFam" id="3.40.605.10:FF:000005">
    <property type="entry name" value="Succinate-semialdehyde dehydrogenase I"/>
    <property type="match status" value="1"/>
</dbReference>
<dbReference type="Gene3D" id="3.40.605.10">
    <property type="entry name" value="Aldehyde Dehydrogenase, Chain A, domain 1"/>
    <property type="match status" value="1"/>
</dbReference>
<dbReference type="AlphaFoldDB" id="A0A2A6M6E7"/>
<keyword evidence="2 4" id="KW-0560">Oxidoreductase</keyword>
<dbReference type="InterPro" id="IPR029510">
    <property type="entry name" value="Ald_DH_CS_GLU"/>
</dbReference>
<dbReference type="PROSITE" id="PS00687">
    <property type="entry name" value="ALDEHYDE_DEHYDR_GLU"/>
    <property type="match status" value="1"/>
</dbReference>
<evidence type="ECO:0000256" key="2">
    <source>
        <dbReference type="ARBA" id="ARBA00023002"/>
    </source>
</evidence>
<proteinExistence type="inferred from homology"/>
<dbReference type="NCBIfam" id="TIGR01780">
    <property type="entry name" value="SSADH"/>
    <property type="match status" value="1"/>
</dbReference>
<dbReference type="FunFam" id="3.40.309.10:FF:000004">
    <property type="entry name" value="Succinate-semialdehyde dehydrogenase I"/>
    <property type="match status" value="1"/>
</dbReference>
<dbReference type="InterPro" id="IPR016160">
    <property type="entry name" value="Ald_DH_CS_CYS"/>
</dbReference>
<dbReference type="InterPro" id="IPR016163">
    <property type="entry name" value="Ald_DH_C"/>
</dbReference>
<evidence type="ECO:0000313" key="6">
    <source>
        <dbReference type="EMBL" id="PDT50117.1"/>
    </source>
</evidence>
<gene>
    <name evidence="6" type="primary">gabD</name>
    <name evidence="6" type="ORF">CO661_00120</name>
</gene>